<dbReference type="EMBL" id="CAXAMN010016113">
    <property type="protein sequence ID" value="CAK9047407.1"/>
    <property type="molecule type" value="Genomic_DNA"/>
</dbReference>
<dbReference type="Proteomes" id="UP001642484">
    <property type="component" value="Unassembled WGS sequence"/>
</dbReference>
<accession>A0ABP0M9K0</accession>
<gene>
    <name evidence="1" type="ORF">CCMP2556_LOCUS24534</name>
</gene>
<proteinExistence type="predicted"/>
<sequence length="77" mass="8480">MLQNVDQAFYCGLLCQADAQCPSGASCRKVGTQNVGLCIHPLSFSDWARLSSRMKLSIGWVCWVYGWGADDQIIVLP</sequence>
<keyword evidence="2" id="KW-1185">Reference proteome</keyword>
<name>A0ABP0M9K0_9DINO</name>
<evidence type="ECO:0000313" key="2">
    <source>
        <dbReference type="Proteomes" id="UP001642484"/>
    </source>
</evidence>
<reference evidence="1 2" key="1">
    <citation type="submission" date="2024-02" db="EMBL/GenBank/DDBJ databases">
        <authorList>
            <person name="Chen Y."/>
            <person name="Shah S."/>
            <person name="Dougan E. K."/>
            <person name="Thang M."/>
            <person name="Chan C."/>
        </authorList>
    </citation>
    <scope>NUCLEOTIDE SEQUENCE [LARGE SCALE GENOMIC DNA]</scope>
</reference>
<protein>
    <submittedName>
        <fullName evidence="1">Uncharacterized protein</fullName>
    </submittedName>
</protein>
<evidence type="ECO:0000313" key="1">
    <source>
        <dbReference type="EMBL" id="CAK9047407.1"/>
    </source>
</evidence>
<organism evidence="1 2">
    <name type="scientific">Durusdinium trenchii</name>
    <dbReference type="NCBI Taxonomy" id="1381693"/>
    <lineage>
        <taxon>Eukaryota</taxon>
        <taxon>Sar</taxon>
        <taxon>Alveolata</taxon>
        <taxon>Dinophyceae</taxon>
        <taxon>Suessiales</taxon>
        <taxon>Symbiodiniaceae</taxon>
        <taxon>Durusdinium</taxon>
    </lineage>
</organism>
<comment type="caution">
    <text evidence="1">The sequence shown here is derived from an EMBL/GenBank/DDBJ whole genome shotgun (WGS) entry which is preliminary data.</text>
</comment>